<dbReference type="InterPro" id="IPR039420">
    <property type="entry name" value="WalR-like"/>
</dbReference>
<keyword evidence="14" id="KW-1185">Reference proteome</keyword>
<dbReference type="EMBL" id="JACHET010000001">
    <property type="protein sequence ID" value="MBB6184657.1"/>
    <property type="molecule type" value="Genomic_DNA"/>
</dbReference>
<protein>
    <submittedName>
        <fullName evidence="12">Transcriptional regulator</fullName>
    </submittedName>
    <submittedName>
        <fullName evidence="13">Two-component system KDP operon response regulator KdpE</fullName>
    </submittedName>
</protein>
<dbReference type="Proteomes" id="UP000560000">
    <property type="component" value="Unassembled WGS sequence"/>
</dbReference>
<dbReference type="PANTHER" id="PTHR48111:SF50">
    <property type="entry name" value="KDP OPERON TRANSCRIPTIONAL REGULATORY PROTEIN KDPE"/>
    <property type="match status" value="1"/>
</dbReference>
<dbReference type="Proteomes" id="UP000029708">
    <property type="component" value="Unassembled WGS sequence"/>
</dbReference>
<dbReference type="SMART" id="SM00448">
    <property type="entry name" value="REC"/>
    <property type="match status" value="1"/>
</dbReference>
<dbReference type="PROSITE" id="PS51755">
    <property type="entry name" value="OMPR_PHOB"/>
    <property type="match status" value="1"/>
</dbReference>
<organism evidence="12 14">
    <name type="scientific">Oleiagrimonas soli</name>
    <dbReference type="NCBI Taxonomy" id="1543381"/>
    <lineage>
        <taxon>Bacteria</taxon>
        <taxon>Pseudomonadati</taxon>
        <taxon>Pseudomonadota</taxon>
        <taxon>Gammaproteobacteria</taxon>
        <taxon>Lysobacterales</taxon>
        <taxon>Rhodanobacteraceae</taxon>
        <taxon>Oleiagrimonas</taxon>
    </lineage>
</organism>
<feature type="domain" description="Response regulatory" evidence="10">
    <location>
        <begin position="7"/>
        <end position="120"/>
    </location>
</feature>
<evidence type="ECO:0000313" key="15">
    <source>
        <dbReference type="Proteomes" id="UP000560000"/>
    </source>
</evidence>
<dbReference type="CDD" id="cd17620">
    <property type="entry name" value="REC_OmpR_KdpE-like"/>
    <property type="match status" value="1"/>
</dbReference>
<evidence type="ECO:0000313" key="14">
    <source>
        <dbReference type="Proteomes" id="UP000029708"/>
    </source>
</evidence>
<dbReference type="GO" id="GO:0042802">
    <property type="term" value="F:identical protein binding"/>
    <property type="evidence" value="ECO:0007669"/>
    <property type="project" value="UniProtKB-ARBA"/>
</dbReference>
<dbReference type="CDD" id="cd00383">
    <property type="entry name" value="trans_reg_C"/>
    <property type="match status" value="1"/>
</dbReference>
<evidence type="ECO:0000256" key="9">
    <source>
        <dbReference type="PROSITE-ProRule" id="PRU01091"/>
    </source>
</evidence>
<dbReference type="PANTHER" id="PTHR48111">
    <property type="entry name" value="REGULATOR OF RPOS"/>
    <property type="match status" value="1"/>
</dbReference>
<name>A0A099CZL0_9GAMM</name>
<dbReference type="SMART" id="SM00862">
    <property type="entry name" value="Trans_reg_C"/>
    <property type="match status" value="1"/>
</dbReference>
<keyword evidence="4" id="KW-0902">Two-component regulatory system</keyword>
<keyword evidence="7" id="KW-0804">Transcription</keyword>
<dbReference type="OrthoDB" id="9802426at2"/>
<evidence type="ECO:0000313" key="12">
    <source>
        <dbReference type="EMBL" id="KGI79116.1"/>
    </source>
</evidence>
<dbReference type="RefSeq" id="WP_043099079.1">
    <property type="nucleotide sequence ID" value="NZ_JACHET010000001.1"/>
</dbReference>
<dbReference type="InterPro" id="IPR036388">
    <property type="entry name" value="WH-like_DNA-bd_sf"/>
</dbReference>
<dbReference type="Gene3D" id="3.40.50.2300">
    <property type="match status" value="1"/>
</dbReference>
<dbReference type="HOGENOM" id="CLU_000445_30_8_6"/>
<dbReference type="Pfam" id="PF00072">
    <property type="entry name" value="Response_reg"/>
    <property type="match status" value="1"/>
</dbReference>
<reference evidence="12 14" key="1">
    <citation type="submission" date="2014-09" db="EMBL/GenBank/DDBJ databases">
        <title>Xanthomonadaceae 3.5X direct submission.</title>
        <authorList>
            <person name="Fang T."/>
            <person name="Wang H."/>
        </authorList>
    </citation>
    <scope>NUCLEOTIDE SEQUENCE [LARGE SCALE GENOMIC DNA]</scope>
    <source>
        <strain evidence="12 14">3.5X</strain>
    </source>
</reference>
<evidence type="ECO:0000256" key="8">
    <source>
        <dbReference type="PROSITE-ProRule" id="PRU00169"/>
    </source>
</evidence>
<dbReference type="InterPro" id="IPR016032">
    <property type="entry name" value="Sig_transdc_resp-reg_C-effctor"/>
</dbReference>
<feature type="DNA-binding region" description="OmpR/PhoB-type" evidence="9">
    <location>
        <begin position="132"/>
        <end position="231"/>
    </location>
</feature>
<evidence type="ECO:0000256" key="4">
    <source>
        <dbReference type="ARBA" id="ARBA00023012"/>
    </source>
</evidence>
<evidence type="ECO:0000313" key="13">
    <source>
        <dbReference type="EMBL" id="MBB6184657.1"/>
    </source>
</evidence>
<evidence type="ECO:0000256" key="1">
    <source>
        <dbReference type="ARBA" id="ARBA00004496"/>
    </source>
</evidence>
<dbReference type="STRING" id="1543381.LF63_0101165"/>
<dbReference type="InterPro" id="IPR001867">
    <property type="entry name" value="OmpR/PhoB-type_DNA-bd"/>
</dbReference>
<dbReference type="Gene3D" id="1.10.10.10">
    <property type="entry name" value="Winged helix-like DNA-binding domain superfamily/Winged helix DNA-binding domain"/>
    <property type="match status" value="1"/>
</dbReference>
<evidence type="ECO:0000259" key="11">
    <source>
        <dbReference type="PROSITE" id="PS51755"/>
    </source>
</evidence>
<dbReference type="Pfam" id="PF00486">
    <property type="entry name" value="Trans_reg_C"/>
    <property type="match status" value="1"/>
</dbReference>
<comment type="subcellular location">
    <subcellularLocation>
        <location evidence="1">Cytoplasm</location>
    </subcellularLocation>
</comment>
<proteinExistence type="predicted"/>
<feature type="domain" description="OmpR/PhoB-type" evidence="11">
    <location>
        <begin position="132"/>
        <end position="231"/>
    </location>
</feature>
<keyword evidence="6 9" id="KW-0238">DNA-binding</keyword>
<dbReference type="InterPro" id="IPR001789">
    <property type="entry name" value="Sig_transdc_resp-reg_receiver"/>
</dbReference>
<sequence length="235" mass="26495">MNAASPRILVIDDEPQIRRFLDIGLRAEGYQVLQAANAEEGLALAATQAPDLVILDLGLPDREGHEVLRELRQWSRVPVLMLSVRDAESEKVRALDLGANDYVTKPFGIQELMARLRALLRDRLVAEDPETAPLYDDGRLRIDRLRREVHLDGVEVALTRKEYAVLSMLLAHAGRVVPQPLLLRKIWGPTHAQDTHYLRIVIARLRQKLGDDAAAPRWLKTEPGVGYRFIDAPQT</sequence>
<dbReference type="FunFam" id="3.40.50.2300:FF:000021">
    <property type="entry name" value="Two-component system response regulator KdpE"/>
    <property type="match status" value="1"/>
</dbReference>
<dbReference type="InterPro" id="IPR011006">
    <property type="entry name" value="CheY-like_superfamily"/>
</dbReference>
<keyword evidence="2" id="KW-0963">Cytoplasm</keyword>
<evidence type="ECO:0000256" key="5">
    <source>
        <dbReference type="ARBA" id="ARBA00023015"/>
    </source>
</evidence>
<evidence type="ECO:0000256" key="3">
    <source>
        <dbReference type="ARBA" id="ARBA00022553"/>
    </source>
</evidence>
<evidence type="ECO:0000256" key="7">
    <source>
        <dbReference type="ARBA" id="ARBA00023163"/>
    </source>
</evidence>
<dbReference type="EMBL" id="JROI01000003">
    <property type="protein sequence ID" value="KGI79116.1"/>
    <property type="molecule type" value="Genomic_DNA"/>
</dbReference>
<keyword evidence="3 8" id="KW-0597">Phosphoprotein</keyword>
<evidence type="ECO:0000256" key="2">
    <source>
        <dbReference type="ARBA" id="ARBA00022490"/>
    </source>
</evidence>
<dbReference type="AlphaFoldDB" id="A0A099CZL0"/>
<dbReference type="GO" id="GO:0032993">
    <property type="term" value="C:protein-DNA complex"/>
    <property type="evidence" value="ECO:0007669"/>
    <property type="project" value="TreeGrafter"/>
</dbReference>
<keyword evidence="5" id="KW-0805">Transcription regulation</keyword>
<comment type="caution">
    <text evidence="12">The sequence shown here is derived from an EMBL/GenBank/DDBJ whole genome shotgun (WGS) entry which is preliminary data.</text>
</comment>
<feature type="modified residue" description="4-aspartylphosphate" evidence="8">
    <location>
        <position position="56"/>
    </location>
</feature>
<gene>
    <name evidence="13" type="ORF">HNQ86_002002</name>
    <name evidence="12" type="ORF">LF63_0101165</name>
</gene>
<reference evidence="13 15" key="2">
    <citation type="submission" date="2020-08" db="EMBL/GenBank/DDBJ databases">
        <title>Genomic Encyclopedia of Type Strains, Phase IV (KMG-IV): sequencing the most valuable type-strain genomes for metagenomic binning, comparative biology and taxonomic classification.</title>
        <authorList>
            <person name="Goeker M."/>
        </authorList>
    </citation>
    <scope>NUCLEOTIDE SEQUENCE [LARGE SCALE GENOMIC DNA]</scope>
    <source>
        <strain evidence="13 15">DSM 107085</strain>
    </source>
</reference>
<dbReference type="GO" id="GO:0045893">
    <property type="term" value="P:positive regulation of DNA-templated transcription"/>
    <property type="evidence" value="ECO:0007669"/>
    <property type="project" value="UniProtKB-ARBA"/>
</dbReference>
<dbReference type="SUPFAM" id="SSF52172">
    <property type="entry name" value="CheY-like"/>
    <property type="match status" value="1"/>
</dbReference>
<evidence type="ECO:0000256" key="6">
    <source>
        <dbReference type="ARBA" id="ARBA00023125"/>
    </source>
</evidence>
<dbReference type="GO" id="GO:0005829">
    <property type="term" value="C:cytosol"/>
    <property type="evidence" value="ECO:0007669"/>
    <property type="project" value="TreeGrafter"/>
</dbReference>
<dbReference type="PROSITE" id="PS50110">
    <property type="entry name" value="RESPONSE_REGULATORY"/>
    <property type="match status" value="1"/>
</dbReference>
<evidence type="ECO:0000259" key="10">
    <source>
        <dbReference type="PROSITE" id="PS50110"/>
    </source>
</evidence>
<dbReference type="SUPFAM" id="SSF46894">
    <property type="entry name" value="C-terminal effector domain of the bipartite response regulators"/>
    <property type="match status" value="1"/>
</dbReference>
<dbReference type="GO" id="GO:0000156">
    <property type="term" value="F:phosphorelay response regulator activity"/>
    <property type="evidence" value="ECO:0007669"/>
    <property type="project" value="TreeGrafter"/>
</dbReference>
<dbReference type="GO" id="GO:0000987">
    <property type="term" value="F:cis-regulatory region sequence-specific DNA binding"/>
    <property type="evidence" value="ECO:0007669"/>
    <property type="project" value="UniProtKB-ARBA"/>
</dbReference>
<dbReference type="Gene3D" id="6.10.250.690">
    <property type="match status" value="1"/>
</dbReference>
<accession>A0A099CZL0</accession>